<dbReference type="Pfam" id="PF25013">
    <property type="entry name" value="LRR_Zer-1"/>
    <property type="match status" value="1"/>
</dbReference>
<protein>
    <recommendedName>
        <fullName evidence="2">Zer-1-like leucine-rich repeats region domain-containing protein</fullName>
    </recommendedName>
</protein>
<evidence type="ECO:0000259" key="2">
    <source>
        <dbReference type="Pfam" id="PF25013"/>
    </source>
</evidence>
<dbReference type="InterPro" id="IPR056845">
    <property type="entry name" value="LRR_Zer-1"/>
</dbReference>
<dbReference type="SUPFAM" id="SSF52047">
    <property type="entry name" value="RNI-like"/>
    <property type="match status" value="1"/>
</dbReference>
<keyword evidence="1" id="KW-0611">Plant defense</keyword>
<dbReference type="Gene3D" id="3.80.10.10">
    <property type="entry name" value="Ribonuclease Inhibitor"/>
    <property type="match status" value="1"/>
</dbReference>
<feature type="domain" description="Zer-1-like leucine-rich repeats region" evidence="2">
    <location>
        <begin position="56"/>
        <end position="115"/>
    </location>
</feature>
<gene>
    <name evidence="3" type="ORF">L1049_025452</name>
</gene>
<organism evidence="3 4">
    <name type="scientific">Liquidambar formosana</name>
    <name type="common">Formosan gum</name>
    <dbReference type="NCBI Taxonomy" id="63359"/>
    <lineage>
        <taxon>Eukaryota</taxon>
        <taxon>Viridiplantae</taxon>
        <taxon>Streptophyta</taxon>
        <taxon>Embryophyta</taxon>
        <taxon>Tracheophyta</taxon>
        <taxon>Spermatophyta</taxon>
        <taxon>Magnoliopsida</taxon>
        <taxon>eudicotyledons</taxon>
        <taxon>Gunneridae</taxon>
        <taxon>Pentapetalae</taxon>
        <taxon>Saxifragales</taxon>
        <taxon>Altingiaceae</taxon>
        <taxon>Liquidambar</taxon>
    </lineage>
</organism>
<evidence type="ECO:0000313" key="3">
    <source>
        <dbReference type="EMBL" id="KAK9269879.1"/>
    </source>
</evidence>
<dbReference type="Proteomes" id="UP001415857">
    <property type="component" value="Unassembled WGS sequence"/>
</dbReference>
<dbReference type="InterPro" id="IPR032675">
    <property type="entry name" value="LRR_dom_sf"/>
</dbReference>
<evidence type="ECO:0000313" key="4">
    <source>
        <dbReference type="Proteomes" id="UP001415857"/>
    </source>
</evidence>
<dbReference type="PANTHER" id="PTHR36766:SF30">
    <property type="entry name" value="TIR-NBS TYPE DISEASE RESISTANCE PROTEIN-RELATED"/>
    <property type="match status" value="1"/>
</dbReference>
<evidence type="ECO:0000256" key="1">
    <source>
        <dbReference type="ARBA" id="ARBA00022821"/>
    </source>
</evidence>
<name>A0AAP0R6D5_LIQFO</name>
<proteinExistence type="predicted"/>
<dbReference type="GO" id="GO:0006952">
    <property type="term" value="P:defense response"/>
    <property type="evidence" value="ECO:0007669"/>
    <property type="project" value="UniProtKB-KW"/>
</dbReference>
<accession>A0AAP0R6D5</accession>
<sequence length="194" mass="22059">MPLKNLQKLSVVLCKVNNSLLDHSLIDLPHIFPSLSELTMDHCDDLFELPSSICRLHSLKTLSITDCHSLHELPADLGKLNSLQILRLFACPTLRTLPPGICELAWLKYLDISQCVNLGCLPERIGKLIRLEKIDMRECSQIRCLPKSSVSLQSLRCVICDDEVFWLWKDVETAIPDLHVQVAENCFNLDWLAE</sequence>
<dbReference type="EMBL" id="JBBPBK010000014">
    <property type="protein sequence ID" value="KAK9269879.1"/>
    <property type="molecule type" value="Genomic_DNA"/>
</dbReference>
<comment type="caution">
    <text evidence="3">The sequence shown here is derived from an EMBL/GenBank/DDBJ whole genome shotgun (WGS) entry which is preliminary data.</text>
</comment>
<dbReference type="PANTHER" id="PTHR36766">
    <property type="entry name" value="PLANT BROAD-SPECTRUM MILDEW RESISTANCE PROTEIN RPW8"/>
    <property type="match status" value="1"/>
</dbReference>
<dbReference type="AlphaFoldDB" id="A0AAP0R6D5"/>
<reference evidence="3 4" key="1">
    <citation type="journal article" date="2024" name="Plant J.">
        <title>Genome sequences and population genomics reveal climatic adaptation and genomic divergence between two closely related sweetgum species.</title>
        <authorList>
            <person name="Xu W.Q."/>
            <person name="Ren C.Q."/>
            <person name="Zhang X.Y."/>
            <person name="Comes H.P."/>
            <person name="Liu X.H."/>
            <person name="Li Y.G."/>
            <person name="Kettle C.J."/>
            <person name="Jalonen R."/>
            <person name="Gaisberger H."/>
            <person name="Ma Y.Z."/>
            <person name="Qiu Y.X."/>
        </authorList>
    </citation>
    <scope>NUCLEOTIDE SEQUENCE [LARGE SCALE GENOMIC DNA]</scope>
    <source>
        <strain evidence="3">Hangzhou</strain>
    </source>
</reference>
<keyword evidence="4" id="KW-1185">Reference proteome</keyword>